<feature type="transmembrane region" description="Helical" evidence="7">
    <location>
        <begin position="132"/>
        <end position="155"/>
    </location>
</feature>
<feature type="region of interest" description="Disordered" evidence="6">
    <location>
        <begin position="202"/>
        <end position="221"/>
    </location>
</feature>
<dbReference type="GO" id="GO:0016020">
    <property type="term" value="C:membrane"/>
    <property type="evidence" value="ECO:0007669"/>
    <property type="project" value="UniProtKB-SubCell"/>
</dbReference>
<evidence type="ECO:0000256" key="4">
    <source>
        <dbReference type="ARBA" id="ARBA00023136"/>
    </source>
</evidence>
<reference evidence="9" key="1">
    <citation type="journal article" date="2023" name="Mol. Biol. Evol.">
        <title>Third-Generation Sequencing Reveals the Adaptive Role of the Epigenome in Three Deep-Sea Polychaetes.</title>
        <authorList>
            <person name="Perez M."/>
            <person name="Aroh O."/>
            <person name="Sun Y."/>
            <person name="Lan Y."/>
            <person name="Juniper S.K."/>
            <person name="Young C.R."/>
            <person name="Angers B."/>
            <person name="Qian P.Y."/>
        </authorList>
    </citation>
    <scope>NUCLEOTIDE SEQUENCE</scope>
    <source>
        <strain evidence="9">P08H-3</strain>
    </source>
</reference>
<dbReference type="Pfam" id="PF00003">
    <property type="entry name" value="7tm_3"/>
    <property type="match status" value="1"/>
</dbReference>
<evidence type="ECO:0000259" key="8">
    <source>
        <dbReference type="PROSITE" id="PS50259"/>
    </source>
</evidence>
<dbReference type="InterPro" id="IPR017978">
    <property type="entry name" value="GPCR_3_C"/>
</dbReference>
<feature type="transmembrane region" description="Helical" evidence="7">
    <location>
        <begin position="70"/>
        <end position="92"/>
    </location>
</feature>
<comment type="caution">
    <text evidence="9">The sequence shown here is derived from an EMBL/GenBank/DDBJ whole genome shotgun (WGS) entry which is preliminary data.</text>
</comment>
<evidence type="ECO:0000256" key="6">
    <source>
        <dbReference type="SAM" id="MobiDB-lite"/>
    </source>
</evidence>
<keyword evidence="2 7" id="KW-0812">Transmembrane</keyword>
<dbReference type="PROSITE" id="PS50259">
    <property type="entry name" value="G_PROTEIN_RECEP_F3_4"/>
    <property type="match status" value="1"/>
</dbReference>
<dbReference type="InterPro" id="IPR050726">
    <property type="entry name" value="mGluR"/>
</dbReference>
<dbReference type="InterPro" id="IPR000337">
    <property type="entry name" value="GPCR_3"/>
</dbReference>
<evidence type="ECO:0000313" key="10">
    <source>
        <dbReference type="Proteomes" id="UP001208570"/>
    </source>
</evidence>
<proteinExistence type="predicted"/>
<evidence type="ECO:0000256" key="1">
    <source>
        <dbReference type="ARBA" id="ARBA00004141"/>
    </source>
</evidence>
<sequence>MATTGSPRLMDSMHLIIFPITGSTTSRVADRRHETIVINIIVTVVTPPDVELRMEKVLEPYVELACSCPIHGFVIALSFNVLLVMVCSYYAFKTRMLPDNFNESRYISLCVYTTMLIWLAFLPSFFTATLAFYELILLSSALLLNASVILICLYTPRIYAIYTGKTNIVLAFKSAKNSNSAVYRAPGTSQNDTGIDEQRTELDLTDFGNTNSNEASSSSHD</sequence>
<evidence type="ECO:0000256" key="5">
    <source>
        <dbReference type="ARBA" id="ARBA00023180"/>
    </source>
</evidence>
<accession>A0AAD9MVI3</accession>
<dbReference type="PANTHER" id="PTHR24060">
    <property type="entry name" value="METABOTROPIC GLUTAMATE RECEPTOR"/>
    <property type="match status" value="1"/>
</dbReference>
<protein>
    <recommendedName>
        <fullName evidence="8">G-protein coupled receptors family 3 profile domain-containing protein</fullName>
    </recommendedName>
</protein>
<evidence type="ECO:0000313" key="9">
    <source>
        <dbReference type="EMBL" id="KAK2145673.1"/>
    </source>
</evidence>
<gene>
    <name evidence="9" type="ORF">LSH36_664g00030</name>
</gene>
<feature type="domain" description="G-protein coupled receptors family 3 profile" evidence="8">
    <location>
        <begin position="36"/>
        <end position="161"/>
    </location>
</feature>
<keyword evidence="3 7" id="KW-1133">Transmembrane helix</keyword>
<feature type="compositionally biased region" description="Polar residues" evidence="6">
    <location>
        <begin position="207"/>
        <end position="221"/>
    </location>
</feature>
<evidence type="ECO:0000256" key="2">
    <source>
        <dbReference type="ARBA" id="ARBA00022692"/>
    </source>
</evidence>
<comment type="subcellular location">
    <subcellularLocation>
        <location evidence="1">Membrane</location>
        <topology evidence="1">Multi-pass membrane protein</topology>
    </subcellularLocation>
</comment>
<dbReference type="Proteomes" id="UP001208570">
    <property type="component" value="Unassembled WGS sequence"/>
</dbReference>
<keyword evidence="5" id="KW-0325">Glycoprotein</keyword>
<dbReference type="EMBL" id="JAODUP010000664">
    <property type="protein sequence ID" value="KAK2145673.1"/>
    <property type="molecule type" value="Genomic_DNA"/>
</dbReference>
<name>A0AAD9MVI3_9ANNE</name>
<evidence type="ECO:0000256" key="3">
    <source>
        <dbReference type="ARBA" id="ARBA00022989"/>
    </source>
</evidence>
<dbReference type="PRINTS" id="PR00248">
    <property type="entry name" value="GPCRMGR"/>
</dbReference>
<dbReference type="GO" id="GO:0004930">
    <property type="term" value="F:G protein-coupled receptor activity"/>
    <property type="evidence" value="ECO:0007669"/>
    <property type="project" value="InterPro"/>
</dbReference>
<keyword evidence="10" id="KW-1185">Reference proteome</keyword>
<feature type="transmembrane region" description="Helical" evidence="7">
    <location>
        <begin position="104"/>
        <end position="126"/>
    </location>
</feature>
<evidence type="ECO:0000256" key="7">
    <source>
        <dbReference type="SAM" id="Phobius"/>
    </source>
</evidence>
<organism evidence="9 10">
    <name type="scientific">Paralvinella palmiformis</name>
    <dbReference type="NCBI Taxonomy" id="53620"/>
    <lineage>
        <taxon>Eukaryota</taxon>
        <taxon>Metazoa</taxon>
        <taxon>Spiralia</taxon>
        <taxon>Lophotrochozoa</taxon>
        <taxon>Annelida</taxon>
        <taxon>Polychaeta</taxon>
        <taxon>Sedentaria</taxon>
        <taxon>Canalipalpata</taxon>
        <taxon>Terebellida</taxon>
        <taxon>Terebelliformia</taxon>
        <taxon>Alvinellidae</taxon>
        <taxon>Paralvinella</taxon>
    </lineage>
</organism>
<dbReference type="AlphaFoldDB" id="A0AAD9MVI3"/>
<keyword evidence="4 7" id="KW-0472">Membrane</keyword>